<dbReference type="Pfam" id="PF14033">
    <property type="entry name" value="DUF4246"/>
    <property type="match status" value="1"/>
</dbReference>
<dbReference type="Proteomes" id="UP000503540">
    <property type="component" value="Chromosome"/>
</dbReference>
<feature type="domain" description="DUF4246" evidence="1">
    <location>
        <begin position="95"/>
        <end position="480"/>
    </location>
</feature>
<reference evidence="3 4" key="1">
    <citation type="journal article" date="2019" name="ACS Chem. Biol.">
        <title>Identification and Mobilization of a Cryptic Antibiotic Biosynthesis Gene Locus from a Human-Pathogenic Nocardia Isolate.</title>
        <authorList>
            <person name="Herisse M."/>
            <person name="Ishida K."/>
            <person name="Porter J.L."/>
            <person name="Howden B."/>
            <person name="Hertweck C."/>
            <person name="Stinear T.P."/>
            <person name="Pidot S.J."/>
        </authorList>
    </citation>
    <scope>NUCLEOTIDE SEQUENCE [LARGE SCALE GENOMIC DNA]</scope>
    <source>
        <strain evidence="3 4">AUSMDU00012717</strain>
    </source>
</reference>
<gene>
    <name evidence="3" type="ORF">F5544_05315</name>
</gene>
<dbReference type="PANTHER" id="PTHR33119">
    <property type="entry name" value="IFI3P"/>
    <property type="match status" value="1"/>
</dbReference>
<evidence type="ECO:0000313" key="4">
    <source>
        <dbReference type="Proteomes" id="UP000503540"/>
    </source>
</evidence>
<evidence type="ECO:0000313" key="3">
    <source>
        <dbReference type="EMBL" id="QIS08975.1"/>
    </source>
</evidence>
<evidence type="ECO:0000259" key="1">
    <source>
        <dbReference type="Pfam" id="PF14033"/>
    </source>
</evidence>
<keyword evidence="4" id="KW-1185">Reference proteome</keyword>
<dbReference type="AlphaFoldDB" id="A0A6G9Y6V0"/>
<dbReference type="InterPro" id="IPR049207">
    <property type="entry name" value="DUF4246_N"/>
</dbReference>
<dbReference type="PANTHER" id="PTHR33119:SF1">
    <property type="entry name" value="FE2OG DIOXYGENASE DOMAIN-CONTAINING PROTEIN"/>
    <property type="match status" value="1"/>
</dbReference>
<dbReference type="InterPro" id="IPR025340">
    <property type="entry name" value="DUF4246"/>
</dbReference>
<dbReference type="InterPro" id="IPR049192">
    <property type="entry name" value="DUF4246_C"/>
</dbReference>
<organism evidence="3 4">
    <name type="scientific">Nocardia arthritidis</name>
    <dbReference type="NCBI Taxonomy" id="228602"/>
    <lineage>
        <taxon>Bacteria</taxon>
        <taxon>Bacillati</taxon>
        <taxon>Actinomycetota</taxon>
        <taxon>Actinomycetes</taxon>
        <taxon>Mycobacteriales</taxon>
        <taxon>Nocardiaceae</taxon>
        <taxon>Nocardia</taxon>
    </lineage>
</organism>
<protein>
    <submittedName>
        <fullName evidence="3">DUF4246 family protein</fullName>
    </submittedName>
</protein>
<evidence type="ECO:0000259" key="2">
    <source>
        <dbReference type="Pfam" id="PF21666"/>
    </source>
</evidence>
<feature type="domain" description="DUF4246" evidence="2">
    <location>
        <begin position="26"/>
        <end position="85"/>
    </location>
</feature>
<dbReference type="KEGG" id="nah:F5544_05315"/>
<proteinExistence type="predicted"/>
<dbReference type="EMBL" id="CP046172">
    <property type="protein sequence ID" value="QIS08975.1"/>
    <property type="molecule type" value="Genomic_DNA"/>
</dbReference>
<dbReference type="Pfam" id="PF21666">
    <property type="entry name" value="DUF4246_N"/>
    <property type="match status" value="1"/>
</dbReference>
<name>A0A6G9Y6V0_9NOCA</name>
<accession>A0A6G9Y6V0</accession>
<sequence>MEVMSRSIRPAEVSLAPPGISERSESMTDLSAFPLPFLASRRMPVAPPRTLRELEMMRLSAEIRAKPQWFVKMNDPEIVARWTREAAEQGLTGAQIRYVLAELAYYAELRDPRTGIEVSAVDGVWQSDTLIDDELKTRLRDAVRVLEEVPDEERDWHPGSNEQVLDLVHPSLFCLVRGVSRSDDSAWPKSGNYGARFAYSEKFQWLPTDVEVGADGDVVFGSYVNNVHPMAHRELGSVLPDIFARLRPLFENVLTDLREPRPRRIVPDAETWYDDAPDKPVEPDDDDEDALLAFEDAMDEWWDTRRPVVPDAPLFSPPALPDDSVRIDLRGRGLQVIVKLANIHLTPDKPEYPGGAWHVEGMMNERIVSTGIYYWDSENTTESRLSFRAAIEDPYYEQNDAPGVRDVYGLDDEDPMNQVLGSVRTSTGRCLAFPNILQHRVAPFRLADPTRPGHRKILAFFLVDPSERIVSTSDVPPQQPWSSTSTMTLEQAKEYREQLMHERKYLVGQHDQELYEREFSLCEH</sequence>